<proteinExistence type="predicted"/>
<organism evidence="3 4">
    <name type="scientific">Methylocella tundrae</name>
    <dbReference type="NCBI Taxonomy" id="227605"/>
    <lineage>
        <taxon>Bacteria</taxon>
        <taxon>Pseudomonadati</taxon>
        <taxon>Pseudomonadota</taxon>
        <taxon>Alphaproteobacteria</taxon>
        <taxon>Hyphomicrobiales</taxon>
        <taxon>Beijerinckiaceae</taxon>
        <taxon>Methylocella</taxon>
    </lineage>
</organism>
<evidence type="ECO:0000256" key="1">
    <source>
        <dbReference type="SAM" id="Phobius"/>
    </source>
</evidence>
<dbReference type="Proteomes" id="UP000485880">
    <property type="component" value="Unassembled WGS sequence"/>
</dbReference>
<feature type="domain" description="DotM C-terminal cytoplasmic" evidence="2">
    <location>
        <begin position="185"/>
        <end position="374"/>
    </location>
</feature>
<evidence type="ECO:0000259" key="2">
    <source>
        <dbReference type="Pfam" id="PF23127"/>
    </source>
</evidence>
<feature type="transmembrane region" description="Helical" evidence="1">
    <location>
        <begin position="91"/>
        <end position="111"/>
    </location>
</feature>
<evidence type="ECO:0000313" key="3">
    <source>
        <dbReference type="EMBL" id="VTZ48779.1"/>
    </source>
</evidence>
<keyword evidence="1" id="KW-0472">Membrane</keyword>
<accession>A0A8B6M2W4</accession>
<dbReference type="RefSeq" id="WP_244628820.1">
    <property type="nucleotide sequence ID" value="NZ_CABFMQ020000013.1"/>
</dbReference>
<name>A0A8B6M2W4_METTU</name>
<dbReference type="InterPro" id="IPR056464">
    <property type="entry name" value="DotM_C"/>
</dbReference>
<reference evidence="3 4" key="1">
    <citation type="submission" date="2019-05" db="EMBL/GenBank/DDBJ databases">
        <authorList>
            <person name="Farhan Ul Haque M."/>
        </authorList>
    </citation>
    <scope>NUCLEOTIDE SEQUENCE [LARGE SCALE GENOMIC DNA]</scope>
    <source>
        <strain evidence="3">2</strain>
    </source>
</reference>
<keyword evidence="4" id="KW-1185">Reference proteome</keyword>
<comment type="caution">
    <text evidence="3">The sequence shown here is derived from an EMBL/GenBank/DDBJ whole genome shotgun (WGS) entry which is preliminary data.</text>
</comment>
<sequence>MASSPSSMSRGRDEYTGFYLIVILAGLAALAWAAWYFHHGEISRVAMQAAHWQMRIIHQFTDRFDRADAQVLAANPDLVTFAQLIHLLREIGRFFLIPAMGLVLVLAAVCFRRAAPARFTRALDLEGLIAEQTKAFRSIAAFVGRRLALSPLRKGAPRPADAALTAPEWIAVWATGEDGAFDEAAARIELTRQLAEAWRGPERARPHVRCILAAIALHGARKRGEALALLGEMSESLGTSKREGRAGPDEALAFPAHVVAAADRWLGDKDVATPVLETMTAHFFTTPGLMSALNAARLRGGVLAPAQFAFLKLVDRRLWYALHSLGFEIDGPRAHPHPSQRVEAIGARDHWAAEWLVGRPLASPSIDRAVAAIRGAAGKS</sequence>
<dbReference type="Pfam" id="PF23127">
    <property type="entry name" value="DotM_C"/>
    <property type="match status" value="1"/>
</dbReference>
<keyword evidence="1" id="KW-1133">Transmembrane helix</keyword>
<gene>
    <name evidence="3" type="ORF">MPC4_110079</name>
</gene>
<evidence type="ECO:0000313" key="4">
    <source>
        <dbReference type="Proteomes" id="UP000485880"/>
    </source>
</evidence>
<dbReference type="AlphaFoldDB" id="A0A8B6M2W4"/>
<keyword evidence="1" id="KW-0812">Transmembrane</keyword>
<feature type="transmembrane region" description="Helical" evidence="1">
    <location>
        <begin position="18"/>
        <end position="37"/>
    </location>
</feature>
<dbReference type="EMBL" id="CABFMQ020000013">
    <property type="protein sequence ID" value="VTZ48779.1"/>
    <property type="molecule type" value="Genomic_DNA"/>
</dbReference>
<protein>
    <submittedName>
        <fullName evidence="3">Intracellular multiplication protein IcmP</fullName>
    </submittedName>
</protein>